<proteinExistence type="predicted"/>
<gene>
    <name evidence="3" type="ORF">NC799_14035</name>
</gene>
<evidence type="ECO:0000313" key="4">
    <source>
        <dbReference type="Proteomes" id="UP001145069"/>
    </source>
</evidence>
<keyword evidence="1" id="KW-0560">Oxidoreductase</keyword>
<dbReference type="Gene3D" id="3.40.50.360">
    <property type="match status" value="1"/>
</dbReference>
<sequence length="179" mass="21061">MKTLVIITHSEMSESKINSFLKDKIMGDTNFTVHDLYEQYPDERINKKAEQQLLIVHERIIFQFPNYWYSYPPLLKKWFDIVLERGWAFRGKHALAGKEFGIAVSSGFTPNDYRFDGLHRHTLDQVMSPFTAMCNFIQTKSLPMFTSFEGELIAEADYEKLGNDYMDYLRGTYSFHRDS</sequence>
<evidence type="ECO:0000259" key="2">
    <source>
        <dbReference type="Pfam" id="PF02525"/>
    </source>
</evidence>
<evidence type="ECO:0000256" key="1">
    <source>
        <dbReference type="ARBA" id="ARBA00023002"/>
    </source>
</evidence>
<name>A0A9X4AFH2_9BACI</name>
<keyword evidence="4" id="KW-1185">Reference proteome</keyword>
<dbReference type="GO" id="GO:0010181">
    <property type="term" value="F:FMN binding"/>
    <property type="evidence" value="ECO:0007669"/>
    <property type="project" value="TreeGrafter"/>
</dbReference>
<dbReference type="EMBL" id="JAMQKC010000017">
    <property type="protein sequence ID" value="MDC3418012.1"/>
    <property type="molecule type" value="Genomic_DNA"/>
</dbReference>
<dbReference type="PANTHER" id="PTHR47307">
    <property type="entry name" value="GLUTATHIONE-REGULATED POTASSIUM-EFFLUX SYSTEM ANCILLARY PROTEIN KEFG"/>
    <property type="match status" value="1"/>
</dbReference>
<dbReference type="GO" id="GO:0003955">
    <property type="term" value="F:NAD(P)H dehydrogenase (quinone) activity"/>
    <property type="evidence" value="ECO:0007669"/>
    <property type="project" value="TreeGrafter"/>
</dbReference>
<dbReference type="InterPro" id="IPR003680">
    <property type="entry name" value="Flavodoxin_fold"/>
</dbReference>
<dbReference type="Proteomes" id="UP001145069">
    <property type="component" value="Unassembled WGS sequence"/>
</dbReference>
<reference evidence="3" key="1">
    <citation type="submission" date="2022-06" db="EMBL/GenBank/DDBJ databases">
        <title>Aquibacillus sp. a new bacterium isolated from soil saline samples.</title>
        <authorList>
            <person name="Galisteo C."/>
            <person name="De La Haba R."/>
            <person name="Sanchez-Porro C."/>
            <person name="Ventosa A."/>
        </authorList>
    </citation>
    <scope>NUCLEOTIDE SEQUENCE</scope>
    <source>
        <strain evidence="3">3ASR75-54</strain>
    </source>
</reference>
<protein>
    <submittedName>
        <fullName evidence="3">NAD(P)H-dependent oxidoreductase</fullName>
    </submittedName>
</protein>
<dbReference type="RefSeq" id="WP_272447071.1">
    <property type="nucleotide sequence ID" value="NZ_JAMQKC010000017.1"/>
</dbReference>
<organism evidence="3 4">
    <name type="scientific">Aquibacillus salsiterrae</name>
    <dbReference type="NCBI Taxonomy" id="2950439"/>
    <lineage>
        <taxon>Bacteria</taxon>
        <taxon>Bacillati</taxon>
        <taxon>Bacillota</taxon>
        <taxon>Bacilli</taxon>
        <taxon>Bacillales</taxon>
        <taxon>Bacillaceae</taxon>
        <taxon>Aquibacillus</taxon>
    </lineage>
</organism>
<dbReference type="PANTHER" id="PTHR47307:SF1">
    <property type="entry name" value="GLUTATHIONE-REGULATED POTASSIUM-EFFLUX SYSTEM ANCILLARY PROTEIN KEFG"/>
    <property type="match status" value="1"/>
</dbReference>
<dbReference type="InterPro" id="IPR046980">
    <property type="entry name" value="KefG/KefF"/>
</dbReference>
<evidence type="ECO:0000313" key="3">
    <source>
        <dbReference type="EMBL" id="MDC3418012.1"/>
    </source>
</evidence>
<comment type="caution">
    <text evidence="3">The sequence shown here is derived from an EMBL/GenBank/DDBJ whole genome shotgun (WGS) entry which is preliminary data.</text>
</comment>
<feature type="domain" description="Flavodoxin-like fold" evidence="2">
    <location>
        <begin position="1"/>
        <end position="165"/>
    </location>
</feature>
<dbReference type="Pfam" id="PF02525">
    <property type="entry name" value="Flavodoxin_2"/>
    <property type="match status" value="1"/>
</dbReference>
<dbReference type="SUPFAM" id="SSF52218">
    <property type="entry name" value="Flavoproteins"/>
    <property type="match status" value="1"/>
</dbReference>
<dbReference type="GO" id="GO:0009055">
    <property type="term" value="F:electron transfer activity"/>
    <property type="evidence" value="ECO:0007669"/>
    <property type="project" value="TreeGrafter"/>
</dbReference>
<dbReference type="InterPro" id="IPR029039">
    <property type="entry name" value="Flavoprotein-like_sf"/>
</dbReference>
<accession>A0A9X4AFH2</accession>
<dbReference type="AlphaFoldDB" id="A0A9X4AFH2"/>